<organism evidence="2 3">
    <name type="scientific">Candolleomyces eurysporus</name>
    <dbReference type="NCBI Taxonomy" id="2828524"/>
    <lineage>
        <taxon>Eukaryota</taxon>
        <taxon>Fungi</taxon>
        <taxon>Dikarya</taxon>
        <taxon>Basidiomycota</taxon>
        <taxon>Agaricomycotina</taxon>
        <taxon>Agaricomycetes</taxon>
        <taxon>Agaricomycetidae</taxon>
        <taxon>Agaricales</taxon>
        <taxon>Agaricineae</taxon>
        <taxon>Psathyrellaceae</taxon>
        <taxon>Candolleomyces</taxon>
    </lineage>
</organism>
<accession>A0A9W8JKE5</accession>
<evidence type="ECO:0000256" key="1">
    <source>
        <dbReference type="SAM" id="MobiDB-lite"/>
    </source>
</evidence>
<protein>
    <submittedName>
        <fullName evidence="2">Uncharacterized protein</fullName>
    </submittedName>
</protein>
<dbReference type="AlphaFoldDB" id="A0A9W8JKE5"/>
<proteinExistence type="predicted"/>
<dbReference type="OrthoDB" id="10593623at2759"/>
<feature type="non-terminal residue" evidence="2">
    <location>
        <position position="182"/>
    </location>
</feature>
<sequence>MIYIDQSSANYYSYYNSQNQTTTKTTNSNNDNSTRARNSSLNGYTRSMFQAERIPSRSYPPMSTQYSPAGRMDYELPTRAPEFDTPLPVLRASPSSLKYGWISFASIRGHWHRQVGTAFIMEIYVVDPISFQVMNLPTLQASLKGALVGKSHPRRTFWPAYGFFFGGLWPGSENSTGSNGSL</sequence>
<name>A0A9W8JKE5_9AGAR</name>
<feature type="region of interest" description="Disordered" evidence="1">
    <location>
        <begin position="20"/>
        <end position="40"/>
    </location>
</feature>
<reference evidence="2" key="1">
    <citation type="submission" date="2022-06" db="EMBL/GenBank/DDBJ databases">
        <title>Genome Sequence of Candolleomyces eurysporus.</title>
        <authorList>
            <person name="Buettner E."/>
        </authorList>
    </citation>
    <scope>NUCLEOTIDE SEQUENCE</scope>
    <source>
        <strain evidence="2">VTCC 930004</strain>
    </source>
</reference>
<comment type="caution">
    <text evidence="2">The sequence shown here is derived from an EMBL/GenBank/DDBJ whole genome shotgun (WGS) entry which is preliminary data.</text>
</comment>
<keyword evidence="3" id="KW-1185">Reference proteome</keyword>
<dbReference type="Proteomes" id="UP001140091">
    <property type="component" value="Unassembled WGS sequence"/>
</dbReference>
<evidence type="ECO:0000313" key="3">
    <source>
        <dbReference type="Proteomes" id="UP001140091"/>
    </source>
</evidence>
<evidence type="ECO:0000313" key="2">
    <source>
        <dbReference type="EMBL" id="KAJ2935704.1"/>
    </source>
</evidence>
<dbReference type="EMBL" id="JANBPK010000392">
    <property type="protein sequence ID" value="KAJ2935704.1"/>
    <property type="molecule type" value="Genomic_DNA"/>
</dbReference>
<gene>
    <name evidence="2" type="ORF">H1R20_g1390</name>
</gene>